<dbReference type="PANTHER" id="PTHR11056:SF0">
    <property type="entry name" value="HOMOGENTISATE 1,2-DIOXYGENASE"/>
    <property type="match status" value="1"/>
</dbReference>
<feature type="binding site" evidence="12">
    <location>
        <position position="346"/>
    </location>
    <ligand>
        <name>homogentisate</name>
        <dbReference type="ChEBI" id="CHEBI:16169"/>
    </ligand>
</feature>
<keyword evidence="16" id="KW-1185">Reference proteome</keyword>
<feature type="binding site" evidence="12">
    <location>
        <position position="331"/>
    </location>
    <ligand>
        <name>Fe cation</name>
        <dbReference type="ChEBI" id="CHEBI:24875"/>
    </ligand>
</feature>
<comment type="catalytic activity">
    <reaction evidence="9">
        <text>homogentisate + O2 = 4-maleylacetoacetate + H(+)</text>
        <dbReference type="Rhea" id="RHEA:15449"/>
        <dbReference type="ChEBI" id="CHEBI:15378"/>
        <dbReference type="ChEBI" id="CHEBI:15379"/>
        <dbReference type="ChEBI" id="CHEBI:16169"/>
        <dbReference type="ChEBI" id="CHEBI:17105"/>
        <dbReference type="EC" id="1.13.11.5"/>
    </reaction>
</comment>
<feature type="active site" description="Proton acceptor" evidence="9 11">
    <location>
        <position position="288"/>
    </location>
</feature>
<sequence>MIGAGYQSGFGNEFATEAIPGALPQGQNSPQQAPLGLYAEQLSGTAFTAPRAQNRRSWLYRIRPASQHPPFTLAENTRIVSDFHAMPPTPPNQLRWDPLPLPDDATPVDFIDGWQTMAGNGSAEAMSGCAIHVYAANRSMQRFFYSADGELLVVPQEGRLAIATELGLIELEPQEIAVIPRGVRFRVTLPDGKARGYVCENFGTAFRLPDMGPIGSNGLANSRDFLTPHAAYEDIDGDCELVAKFGGHLWRTTLDHSPLDVVAWHGNYAPYKYDLRRFNVIGSISYDHPDPSIFLVLQAPSENPLFGAIDFAIFPPRWLAAEHTFRPPWFHRNVASEFMGLIHGVYDAKAAGFVPGGASLHNCMSGHGPDAQTFEKASHSDTSAPAKVADTMAFMFETRTILKPTPFALDGGLLQHDYFECWQGLRKHFDPDPD</sequence>
<dbReference type="UniPathway" id="UPA00139">
    <property type="reaction ID" value="UER00339"/>
</dbReference>
<comment type="subunit">
    <text evidence="9">Hexamer; dimer of trimers.</text>
</comment>
<feature type="binding site" evidence="12">
    <location>
        <position position="337"/>
    </location>
    <ligand>
        <name>Fe cation</name>
        <dbReference type="ChEBI" id="CHEBI:24875"/>
    </ligand>
</feature>
<comment type="cofactor">
    <cofactor evidence="1 9 12">
        <name>Fe cation</name>
        <dbReference type="ChEBI" id="CHEBI:24875"/>
    </cofactor>
</comment>
<dbReference type="PANTHER" id="PTHR11056">
    <property type="entry name" value="HOMOGENTISATE 1,2-DIOXYGENASE"/>
    <property type="match status" value="1"/>
</dbReference>
<evidence type="ECO:0000256" key="3">
    <source>
        <dbReference type="ARBA" id="ARBA00022723"/>
    </source>
</evidence>
<comment type="function">
    <text evidence="9">Involved in the catabolism of homogentisate (2,5-dihydroxyphenylacetate or 2,5-OH-PhAc), a central intermediate in the degradation of phenylalanine and tyrosine. Catalyzes the oxidative ring cleavage of the aromatic ring of homogentisate to yield maleylacetoacetate.</text>
</comment>
<evidence type="ECO:0000256" key="6">
    <source>
        <dbReference type="ARBA" id="ARBA00023002"/>
    </source>
</evidence>
<dbReference type="Pfam" id="PF04209">
    <property type="entry name" value="HgmA_C"/>
    <property type="match status" value="1"/>
</dbReference>
<evidence type="ECO:0000256" key="9">
    <source>
        <dbReference type="HAMAP-Rule" id="MF_00334"/>
    </source>
</evidence>
<dbReference type="EMBL" id="CP033019">
    <property type="protein sequence ID" value="AYM76787.1"/>
    <property type="molecule type" value="Genomic_DNA"/>
</dbReference>
<reference evidence="15 16" key="1">
    <citation type="submission" date="2018-10" db="EMBL/GenBank/DDBJ databases">
        <title>Effects of UV and annual dynamics of microbial communities in freshwater RAS systems.</title>
        <authorList>
            <person name="Bekkelund A.K."/>
            <person name="Hansen B.R."/>
            <person name="Stokken H."/>
            <person name="Eriksen B.F."/>
            <person name="Kashulin N.A."/>
        </authorList>
    </citation>
    <scope>NUCLEOTIDE SEQUENCE [LARGE SCALE GENOMIC DNA]</scope>
    <source>
        <strain evidence="15 16">BHSEK</strain>
    </source>
</reference>
<dbReference type="EC" id="1.13.11.5" evidence="9 10"/>
<keyword evidence="5 9" id="KW-0223">Dioxygenase</keyword>
<dbReference type="InterPro" id="IPR022950">
    <property type="entry name" value="Homogentis_dOase_bac"/>
</dbReference>
<keyword evidence="7 9" id="KW-0408">Iron</keyword>
<evidence type="ECO:0000259" key="14">
    <source>
        <dbReference type="Pfam" id="PF20510"/>
    </source>
</evidence>
<feature type="domain" description="Homogentisate 1,2-dioxygenase N-terminal" evidence="14">
    <location>
        <begin position="6"/>
        <end position="275"/>
    </location>
</feature>
<protein>
    <recommendedName>
        <fullName evidence="9 10">Homogentisate 1,2-dioxygenase</fullName>
        <shortName evidence="9">HGDO</shortName>
        <ecNumber evidence="9 10">1.13.11.5</ecNumber>
    </recommendedName>
    <alternativeName>
        <fullName evidence="9">Homogentisate oxygenase</fullName>
    </alternativeName>
    <alternativeName>
        <fullName evidence="9">Homogentisic acid oxidase</fullName>
    </alternativeName>
    <alternativeName>
        <fullName evidence="9">Homogentisicase</fullName>
    </alternativeName>
</protein>
<evidence type="ECO:0000256" key="10">
    <source>
        <dbReference type="NCBIfam" id="TIGR01015"/>
    </source>
</evidence>
<comment type="caution">
    <text evidence="9">Lacks conserved residue(s) required for the propagation of feature annotation.</text>
</comment>
<feature type="binding site" evidence="9 12">
    <location>
        <position position="367"/>
    </location>
    <ligand>
        <name>homogentisate</name>
        <dbReference type="ChEBI" id="CHEBI:16169"/>
    </ligand>
</feature>
<dbReference type="InterPro" id="IPR046451">
    <property type="entry name" value="HgmA_C"/>
</dbReference>
<dbReference type="CDD" id="cd07000">
    <property type="entry name" value="cupin_HGO_N"/>
    <property type="match status" value="1"/>
</dbReference>
<dbReference type="GO" id="GO:0006572">
    <property type="term" value="P:L-tyrosine catabolic process"/>
    <property type="evidence" value="ECO:0007669"/>
    <property type="project" value="UniProtKB-UniRule"/>
</dbReference>
<dbReference type="InterPro" id="IPR011051">
    <property type="entry name" value="RmlC_Cupin_sf"/>
</dbReference>
<dbReference type="RefSeq" id="WP_070291429.1">
    <property type="nucleotide sequence ID" value="NZ_CP033019.1"/>
</dbReference>
<evidence type="ECO:0000313" key="16">
    <source>
        <dbReference type="Proteomes" id="UP000279594"/>
    </source>
</evidence>
<dbReference type="GO" id="GO:0005737">
    <property type="term" value="C:cytoplasm"/>
    <property type="evidence" value="ECO:0007669"/>
    <property type="project" value="TreeGrafter"/>
</dbReference>
<evidence type="ECO:0000256" key="2">
    <source>
        <dbReference type="ARBA" id="ARBA00007757"/>
    </source>
</evidence>
<evidence type="ECO:0000256" key="5">
    <source>
        <dbReference type="ARBA" id="ARBA00022964"/>
    </source>
</evidence>
<dbReference type="Gene3D" id="2.60.120.10">
    <property type="entry name" value="Jelly Rolls"/>
    <property type="match status" value="1"/>
</dbReference>
<comment type="similarity">
    <text evidence="2 9">Belongs to the homogentisate dioxygenase family.</text>
</comment>
<evidence type="ECO:0000313" key="15">
    <source>
        <dbReference type="EMBL" id="AYM76787.1"/>
    </source>
</evidence>
<dbReference type="InterPro" id="IPR014710">
    <property type="entry name" value="RmlC-like_jellyroll"/>
</dbReference>
<organism evidence="15 16">
    <name type="scientific">Janthinobacterium agaricidamnosum</name>
    <dbReference type="NCBI Taxonomy" id="55508"/>
    <lineage>
        <taxon>Bacteria</taxon>
        <taxon>Pseudomonadati</taxon>
        <taxon>Pseudomonadota</taxon>
        <taxon>Betaproteobacteria</taxon>
        <taxon>Burkholderiales</taxon>
        <taxon>Oxalobacteraceae</taxon>
        <taxon>Janthinobacterium</taxon>
    </lineage>
</organism>
<evidence type="ECO:0000259" key="13">
    <source>
        <dbReference type="Pfam" id="PF04209"/>
    </source>
</evidence>
<proteinExistence type="inferred from homology"/>
<evidence type="ECO:0000256" key="4">
    <source>
        <dbReference type="ARBA" id="ARBA00022878"/>
    </source>
</evidence>
<dbReference type="InterPro" id="IPR005708">
    <property type="entry name" value="Homogentis_dOase"/>
</dbReference>
<dbReference type="GO" id="GO:0006559">
    <property type="term" value="P:L-phenylalanine catabolic process"/>
    <property type="evidence" value="ECO:0007669"/>
    <property type="project" value="UniProtKB-UniRule"/>
</dbReference>
<evidence type="ECO:0000256" key="8">
    <source>
        <dbReference type="ARBA" id="ARBA00023232"/>
    </source>
</evidence>
<dbReference type="GO" id="GO:0005506">
    <property type="term" value="F:iron ion binding"/>
    <property type="evidence" value="ECO:0007669"/>
    <property type="project" value="UniProtKB-UniRule"/>
</dbReference>
<dbReference type="Proteomes" id="UP000279594">
    <property type="component" value="Chromosome"/>
</dbReference>
<keyword evidence="4 9" id="KW-0828">Tyrosine catabolism</keyword>
<accession>A0A3G2E9K4</accession>
<evidence type="ECO:0000256" key="7">
    <source>
        <dbReference type="ARBA" id="ARBA00023004"/>
    </source>
</evidence>
<dbReference type="FunFam" id="2.60.120.10:FF:000034">
    <property type="entry name" value="Homogentisate 1,2-dioxygenase"/>
    <property type="match status" value="1"/>
</dbReference>
<keyword evidence="3 9" id="KW-0479">Metal-binding</keyword>
<evidence type="ECO:0000256" key="12">
    <source>
        <dbReference type="PIRSR" id="PIRSR605708-2"/>
    </source>
</evidence>
<dbReference type="Pfam" id="PF20510">
    <property type="entry name" value="HgmA_N"/>
    <property type="match status" value="1"/>
</dbReference>
<feature type="domain" description="Homogentisate 1,2-dioxygenase C-terminal" evidence="13">
    <location>
        <begin position="276"/>
        <end position="429"/>
    </location>
</feature>
<keyword evidence="6 9" id="KW-0560">Oxidoreductase</keyword>
<dbReference type="SUPFAM" id="SSF51182">
    <property type="entry name" value="RmlC-like cupins"/>
    <property type="match status" value="1"/>
</dbReference>
<dbReference type="NCBIfam" id="TIGR01015">
    <property type="entry name" value="hmgA"/>
    <property type="match status" value="1"/>
</dbReference>
<keyword evidence="8 9" id="KW-0585">Phenylalanine catabolism</keyword>
<gene>
    <name evidence="9" type="primary">hmgA</name>
    <name evidence="15" type="ORF">D9M09_13985</name>
</gene>
<evidence type="ECO:0000256" key="11">
    <source>
        <dbReference type="PIRSR" id="PIRSR605708-1"/>
    </source>
</evidence>
<dbReference type="AlphaFoldDB" id="A0A3G2E9K4"/>
<dbReference type="HAMAP" id="MF_00334">
    <property type="entry name" value="Homogentis_dioxygen"/>
    <property type="match status" value="1"/>
</dbReference>
<dbReference type="GO" id="GO:0004411">
    <property type="term" value="F:homogentisate 1,2-dioxygenase activity"/>
    <property type="evidence" value="ECO:0007669"/>
    <property type="project" value="UniProtKB-UniRule"/>
</dbReference>
<comment type="pathway">
    <text evidence="9">Amino-acid degradation; L-phenylalanine degradation; acetoacetate and fumarate from L-phenylalanine: step 4/6.</text>
</comment>
<name>A0A3G2E9K4_9BURK</name>
<evidence type="ECO:0000256" key="1">
    <source>
        <dbReference type="ARBA" id="ARBA00001962"/>
    </source>
</evidence>
<dbReference type="InterPro" id="IPR046452">
    <property type="entry name" value="HgmA_N"/>
</dbReference>